<reference evidence="1" key="1">
    <citation type="submission" date="2021-05" db="EMBL/GenBank/DDBJ databases">
        <authorList>
            <person name="Stam R."/>
        </authorList>
    </citation>
    <scope>NUCLEOTIDE SEQUENCE</scope>
    <source>
        <strain evidence="1">CS162</strain>
    </source>
</reference>
<dbReference type="OrthoDB" id="40579at2759"/>
<sequence length="194" mass="21484">MLTPLASQGPQVSNDCSAYVESPEYNPNVFVRPVGTNNYLNLDAISPQTPGPVGFYEPVSVVNNSDCYLYPESWSSEIHISDEVGFEISVASILPEMWATPDPTTMMPTAQVPWPLSDLSDLPRYMLDDSASNVAAIASPTQYQFRDVLDPVRPEWTFYQPTVTDTAIVTSAPFMYDLNSATSYAPIWEVPFIL</sequence>
<accession>A0A8J2N419</accession>
<proteinExistence type="predicted"/>
<dbReference type="Proteomes" id="UP000676310">
    <property type="component" value="Unassembled WGS sequence"/>
</dbReference>
<evidence type="ECO:0000313" key="1">
    <source>
        <dbReference type="EMBL" id="CAG5153657.1"/>
    </source>
</evidence>
<dbReference type="EMBL" id="CAJRGZ010000016">
    <property type="protein sequence ID" value="CAG5153657.1"/>
    <property type="molecule type" value="Genomic_DNA"/>
</dbReference>
<gene>
    <name evidence="1" type="ORF">ALTATR162_LOCUS3272</name>
</gene>
<dbReference type="GeneID" id="67014810"/>
<name>A0A8J2N419_9PLEO</name>
<keyword evidence="2" id="KW-1185">Reference proteome</keyword>
<comment type="caution">
    <text evidence="1">The sequence shown here is derived from an EMBL/GenBank/DDBJ whole genome shotgun (WGS) entry which is preliminary data.</text>
</comment>
<dbReference type="RefSeq" id="XP_043166813.1">
    <property type="nucleotide sequence ID" value="XM_043310878.1"/>
</dbReference>
<dbReference type="AlphaFoldDB" id="A0A8J2N419"/>
<organism evidence="1 2">
    <name type="scientific">Alternaria atra</name>
    <dbReference type="NCBI Taxonomy" id="119953"/>
    <lineage>
        <taxon>Eukaryota</taxon>
        <taxon>Fungi</taxon>
        <taxon>Dikarya</taxon>
        <taxon>Ascomycota</taxon>
        <taxon>Pezizomycotina</taxon>
        <taxon>Dothideomycetes</taxon>
        <taxon>Pleosporomycetidae</taxon>
        <taxon>Pleosporales</taxon>
        <taxon>Pleosporineae</taxon>
        <taxon>Pleosporaceae</taxon>
        <taxon>Alternaria</taxon>
        <taxon>Alternaria sect. Ulocladioides</taxon>
    </lineage>
</organism>
<protein>
    <submittedName>
        <fullName evidence="1">Uncharacterized protein</fullName>
    </submittedName>
</protein>
<evidence type="ECO:0000313" key="2">
    <source>
        <dbReference type="Proteomes" id="UP000676310"/>
    </source>
</evidence>